<comment type="similarity">
    <text evidence="1">Belongs to the DadA oxidoreductase family.</text>
</comment>
<evidence type="ECO:0000313" key="4">
    <source>
        <dbReference type="EMBL" id="MDZ7280280.1"/>
    </source>
</evidence>
<dbReference type="RefSeq" id="WP_322544169.1">
    <property type="nucleotide sequence ID" value="NZ_JAOBTT010000002.1"/>
</dbReference>
<dbReference type="SUPFAM" id="SSF51905">
    <property type="entry name" value="FAD/NAD(P)-binding domain"/>
    <property type="match status" value="1"/>
</dbReference>
<dbReference type="PANTHER" id="PTHR13847:SF280">
    <property type="entry name" value="D-AMINO ACID DEHYDROGENASE"/>
    <property type="match status" value="1"/>
</dbReference>
<organism evidence="4 5">
    <name type="scientific">Pantoea eucrina</name>
    <dbReference type="NCBI Taxonomy" id="472693"/>
    <lineage>
        <taxon>Bacteria</taxon>
        <taxon>Pseudomonadati</taxon>
        <taxon>Pseudomonadota</taxon>
        <taxon>Gammaproteobacteria</taxon>
        <taxon>Enterobacterales</taxon>
        <taxon>Erwiniaceae</taxon>
        <taxon>Pantoea</taxon>
    </lineage>
</organism>
<evidence type="ECO:0000259" key="3">
    <source>
        <dbReference type="Pfam" id="PF01266"/>
    </source>
</evidence>
<comment type="caution">
    <text evidence="4">The sequence shown here is derived from an EMBL/GenBank/DDBJ whole genome shotgun (WGS) entry which is preliminary data.</text>
</comment>
<evidence type="ECO:0000256" key="2">
    <source>
        <dbReference type="ARBA" id="ARBA00023002"/>
    </source>
</evidence>
<reference evidence="5" key="1">
    <citation type="submission" date="2023-07" db="EMBL/GenBank/DDBJ databases">
        <title>Structural and functional analysis of rice phyllospheric bacteria for their antimicrobial properties and defense elicitation against blast disease.</title>
        <authorList>
            <person name="Sahu K.P."/>
            <person name="Asharani P."/>
            <person name="Kumar M."/>
            <person name="Reddy B."/>
            <person name="Kumar A."/>
        </authorList>
    </citation>
    <scope>NUCLEOTIDE SEQUENCE [LARGE SCALE GENOMIC DNA]</scope>
    <source>
        <strain evidence="5">OsEp_Plm_30P10</strain>
    </source>
</reference>
<dbReference type="Gene3D" id="3.50.50.60">
    <property type="entry name" value="FAD/NAD(P)-binding domain"/>
    <property type="match status" value="3"/>
</dbReference>
<keyword evidence="2" id="KW-0560">Oxidoreductase</keyword>
<dbReference type="InterPro" id="IPR006076">
    <property type="entry name" value="FAD-dep_OxRdtase"/>
</dbReference>
<evidence type="ECO:0000256" key="1">
    <source>
        <dbReference type="ARBA" id="ARBA00009410"/>
    </source>
</evidence>
<dbReference type="PANTHER" id="PTHR13847">
    <property type="entry name" value="SARCOSINE DEHYDROGENASE-RELATED"/>
    <property type="match status" value="1"/>
</dbReference>
<name>A0ABU5LK24_9GAMM</name>
<gene>
    <name evidence="4" type="ORF">N4G40_18660</name>
</gene>
<dbReference type="InterPro" id="IPR036188">
    <property type="entry name" value="FAD/NAD-bd_sf"/>
</dbReference>
<keyword evidence="5" id="KW-1185">Reference proteome</keyword>
<dbReference type="EMBL" id="JAOBTT010000002">
    <property type="protein sequence ID" value="MDZ7280280.1"/>
    <property type="molecule type" value="Genomic_DNA"/>
</dbReference>
<evidence type="ECO:0000313" key="5">
    <source>
        <dbReference type="Proteomes" id="UP001288620"/>
    </source>
</evidence>
<feature type="domain" description="FAD dependent oxidoreductase" evidence="3">
    <location>
        <begin position="19"/>
        <end position="412"/>
    </location>
</feature>
<protein>
    <submittedName>
        <fullName evidence="4">FAD-binding oxidoreductase</fullName>
    </submittedName>
</protein>
<sequence>MRITLRSVVDSDTFPDAVDVVVIGGGIIGASVSYELAKQGVSVALFEKGVIAGEQSGRNWGWVRQQNRDLYELPMAMQSLARWAALSAETGLDLGFRRAGIAYGTVNEQDVARWEAWGAKAKEMGFVSDILTAEQTRARLGGGAAWKGGLWSPLDGRAEPALAAPAIVIGAQKRGALVHQRCAVRALDISNGRVSGVWTERGRVKAERVICCGGAWSSRFCKQYGIELPSANILGTAFKTTPAPEIIHGCLSTGSVCLRRRDDGCYTVALAGRGQVDIAPQNIRYALKFYPLYRSNIAKKLGFRLNRSFFSGPEAAGRWTHRDVSPFEKMRVLDPAPDSGQLREALQQLVQLFPQLQGIGVDYAWGGWIDTTPDLVPVIDRIESVPGLFVASGFSGHGFGIGPGAGQLCAQLVNEQPLFTDITPYRLARFAQGAAVRQPQMM</sequence>
<dbReference type="Proteomes" id="UP001288620">
    <property type="component" value="Unassembled WGS sequence"/>
</dbReference>
<accession>A0ABU5LK24</accession>
<dbReference type="Pfam" id="PF01266">
    <property type="entry name" value="DAO"/>
    <property type="match status" value="1"/>
</dbReference>
<proteinExistence type="inferred from homology"/>